<evidence type="ECO:0000313" key="3">
    <source>
        <dbReference type="RefSeq" id="XP_055888285.1"/>
    </source>
</evidence>
<evidence type="ECO:0000256" key="1">
    <source>
        <dbReference type="SAM" id="SignalP"/>
    </source>
</evidence>
<protein>
    <submittedName>
        <fullName evidence="3">Uncharacterized protein LOC129926704</fullName>
    </submittedName>
</protein>
<dbReference type="AlphaFoldDB" id="A0A9W3AM10"/>
<dbReference type="Proteomes" id="UP001165740">
    <property type="component" value="Chromosome 6"/>
</dbReference>
<sequence>MVQRILIILVLSLSHIYADTQECFSKCSNTFQSNAFGPSSDRTSICEYDKALGKCIHACNSSIPESQVQTYLNGDLICNSDSSVHGAGLIDLKYLLALVLALSQFCISN</sequence>
<accession>A0A9W3AM10</accession>
<reference evidence="3" key="1">
    <citation type="submission" date="2025-08" db="UniProtKB">
        <authorList>
            <consortium name="RefSeq"/>
        </authorList>
    </citation>
    <scope>IDENTIFICATION</scope>
</reference>
<dbReference type="RefSeq" id="XP_055888285.1">
    <property type="nucleotide sequence ID" value="XM_056032310.1"/>
</dbReference>
<proteinExistence type="predicted"/>
<gene>
    <name evidence="3" type="primary">LOC129926704</name>
</gene>
<evidence type="ECO:0000313" key="2">
    <source>
        <dbReference type="Proteomes" id="UP001165740"/>
    </source>
</evidence>
<feature type="signal peptide" evidence="1">
    <location>
        <begin position="1"/>
        <end position="18"/>
    </location>
</feature>
<feature type="chain" id="PRO_5040988259" evidence="1">
    <location>
        <begin position="19"/>
        <end position="109"/>
    </location>
</feature>
<dbReference type="GeneID" id="129926704"/>
<name>A0A9W3AM10_BIOGL</name>
<keyword evidence="1" id="KW-0732">Signal</keyword>
<keyword evidence="2" id="KW-1185">Reference proteome</keyword>
<organism evidence="2 3">
    <name type="scientific">Biomphalaria glabrata</name>
    <name type="common">Bloodfluke planorb</name>
    <name type="synonym">Freshwater snail</name>
    <dbReference type="NCBI Taxonomy" id="6526"/>
    <lineage>
        <taxon>Eukaryota</taxon>
        <taxon>Metazoa</taxon>
        <taxon>Spiralia</taxon>
        <taxon>Lophotrochozoa</taxon>
        <taxon>Mollusca</taxon>
        <taxon>Gastropoda</taxon>
        <taxon>Heterobranchia</taxon>
        <taxon>Euthyneura</taxon>
        <taxon>Panpulmonata</taxon>
        <taxon>Hygrophila</taxon>
        <taxon>Lymnaeoidea</taxon>
        <taxon>Planorbidae</taxon>
        <taxon>Biomphalaria</taxon>
    </lineage>
</organism>